<comment type="caution">
    <text evidence="1">The sequence shown here is derived from an EMBL/GenBank/DDBJ whole genome shotgun (WGS) entry which is preliminary data.</text>
</comment>
<proteinExistence type="predicted"/>
<accession>A0AAV7T3C5</accession>
<dbReference type="AlphaFoldDB" id="A0AAV7T3C5"/>
<protein>
    <submittedName>
        <fullName evidence="1">Uncharacterized protein</fullName>
    </submittedName>
</protein>
<dbReference type="Proteomes" id="UP001066276">
    <property type="component" value="Chromosome 4_1"/>
</dbReference>
<evidence type="ECO:0000313" key="1">
    <source>
        <dbReference type="EMBL" id="KAJ1171004.1"/>
    </source>
</evidence>
<organism evidence="1 2">
    <name type="scientific">Pleurodeles waltl</name>
    <name type="common">Iberian ribbed newt</name>
    <dbReference type="NCBI Taxonomy" id="8319"/>
    <lineage>
        <taxon>Eukaryota</taxon>
        <taxon>Metazoa</taxon>
        <taxon>Chordata</taxon>
        <taxon>Craniata</taxon>
        <taxon>Vertebrata</taxon>
        <taxon>Euteleostomi</taxon>
        <taxon>Amphibia</taxon>
        <taxon>Batrachia</taxon>
        <taxon>Caudata</taxon>
        <taxon>Salamandroidea</taxon>
        <taxon>Salamandridae</taxon>
        <taxon>Pleurodelinae</taxon>
        <taxon>Pleurodeles</taxon>
    </lineage>
</organism>
<name>A0AAV7T3C5_PLEWA</name>
<reference evidence="1" key="1">
    <citation type="journal article" date="2022" name="bioRxiv">
        <title>Sequencing and chromosome-scale assembly of the giantPleurodeles waltlgenome.</title>
        <authorList>
            <person name="Brown T."/>
            <person name="Elewa A."/>
            <person name="Iarovenko S."/>
            <person name="Subramanian E."/>
            <person name="Araus A.J."/>
            <person name="Petzold A."/>
            <person name="Susuki M."/>
            <person name="Suzuki K.-i.T."/>
            <person name="Hayashi T."/>
            <person name="Toyoda A."/>
            <person name="Oliveira C."/>
            <person name="Osipova E."/>
            <person name="Leigh N.D."/>
            <person name="Simon A."/>
            <person name="Yun M.H."/>
        </authorList>
    </citation>
    <scope>NUCLEOTIDE SEQUENCE</scope>
    <source>
        <strain evidence="1">20211129_DDA</strain>
        <tissue evidence="1">Liver</tissue>
    </source>
</reference>
<dbReference type="EMBL" id="JANPWB010000007">
    <property type="protein sequence ID" value="KAJ1171004.1"/>
    <property type="molecule type" value="Genomic_DNA"/>
</dbReference>
<keyword evidence="2" id="KW-1185">Reference proteome</keyword>
<sequence length="86" mass="9505">MDHLVLQLREGQQKLEWALEKQMTQGKVDWTVFANGVCSQEDNLTKMAKGKTQMVAGIGLSQGLLVSGAMVPLQKYIPGEDPVNFE</sequence>
<evidence type="ECO:0000313" key="2">
    <source>
        <dbReference type="Proteomes" id="UP001066276"/>
    </source>
</evidence>
<gene>
    <name evidence="1" type="ORF">NDU88_002875</name>
</gene>